<dbReference type="Proteomes" id="UP000077315">
    <property type="component" value="Unassembled WGS sequence"/>
</dbReference>
<dbReference type="EMBL" id="KV441026">
    <property type="protein sequence ID" value="OAD66971.1"/>
    <property type="molecule type" value="Genomic_DNA"/>
</dbReference>
<reference evidence="2" key="1">
    <citation type="submission" date="2015-06" db="EMBL/GenBank/DDBJ databases">
        <title>Expansion of signal transduction pathways in fungi by whole-genome duplication.</title>
        <authorList>
            <consortium name="DOE Joint Genome Institute"/>
            <person name="Corrochano L.M."/>
            <person name="Kuo A."/>
            <person name="Marcet-Houben M."/>
            <person name="Polaino S."/>
            <person name="Salamov A."/>
            <person name="Villalobos J.M."/>
            <person name="Alvarez M.I."/>
            <person name="Avalos J."/>
            <person name="Benito E.P."/>
            <person name="Benoit I."/>
            <person name="Burger G."/>
            <person name="Camino L.P."/>
            <person name="Canovas D."/>
            <person name="Cerda-Olmedo E."/>
            <person name="Cheng J.-F."/>
            <person name="Dominguez A."/>
            <person name="Elias M."/>
            <person name="Eslava A.P."/>
            <person name="Glaser F."/>
            <person name="Grimwood J."/>
            <person name="Gutierrez G."/>
            <person name="Heitman J."/>
            <person name="Henrissat B."/>
            <person name="Iturriaga E.A."/>
            <person name="Lang B.F."/>
            <person name="Lavin J.L."/>
            <person name="Lee S."/>
            <person name="Li W."/>
            <person name="Lindquist E."/>
            <person name="Lopez-Garcia S."/>
            <person name="Luque E.M."/>
            <person name="Marcos A.T."/>
            <person name="Martin J."/>
            <person name="McCluskey K."/>
            <person name="Medina H.R."/>
            <person name="Miralles-Duran A."/>
            <person name="Miyazaki A."/>
            <person name="Munoz-Torres E."/>
            <person name="Oguiza J.A."/>
            <person name="Ohm R."/>
            <person name="Olmedo M."/>
            <person name="Orejas M."/>
            <person name="Ortiz-Castellanos L."/>
            <person name="Pisabarro A.G."/>
            <person name="Rodriguez-Romero J."/>
            <person name="Ruiz-Herrera J."/>
            <person name="Ruiz-Vazquez R."/>
            <person name="Sanz C."/>
            <person name="Schackwitz W."/>
            <person name="Schmutz J."/>
            <person name="Shahriari M."/>
            <person name="Shelest E."/>
            <person name="Silva-Franco F."/>
            <person name="Soanes D."/>
            <person name="Syed K."/>
            <person name="Tagua V.G."/>
            <person name="Talbot N.J."/>
            <person name="Thon M."/>
            <person name="De vries R.P."/>
            <person name="Wiebenga A."/>
            <person name="Yadav J.S."/>
            <person name="Braun E.L."/>
            <person name="Baker S."/>
            <person name="Garre V."/>
            <person name="Horwitz B."/>
            <person name="Torres-Martinez S."/>
            <person name="Idnurm A."/>
            <person name="Herrera-Estrella A."/>
            <person name="Gabaldon T."/>
            <person name="Grigoriev I.V."/>
        </authorList>
    </citation>
    <scope>NUCLEOTIDE SEQUENCE [LARGE SCALE GENOMIC DNA]</scope>
    <source>
        <strain evidence="2">NRRL 1555(-)</strain>
    </source>
</reference>
<evidence type="ECO:0000313" key="1">
    <source>
        <dbReference type="EMBL" id="OAD66971.1"/>
    </source>
</evidence>
<dbReference type="AlphaFoldDB" id="A0A162ZI98"/>
<protein>
    <submittedName>
        <fullName evidence="1">Uncharacterized protein</fullName>
    </submittedName>
</protein>
<organism evidence="1 2">
    <name type="scientific">Phycomyces blakesleeanus (strain ATCC 8743b / DSM 1359 / FGSC 10004 / NBRC 33097 / NRRL 1555)</name>
    <dbReference type="NCBI Taxonomy" id="763407"/>
    <lineage>
        <taxon>Eukaryota</taxon>
        <taxon>Fungi</taxon>
        <taxon>Fungi incertae sedis</taxon>
        <taxon>Mucoromycota</taxon>
        <taxon>Mucoromycotina</taxon>
        <taxon>Mucoromycetes</taxon>
        <taxon>Mucorales</taxon>
        <taxon>Phycomycetaceae</taxon>
        <taxon>Phycomyces</taxon>
    </lineage>
</organism>
<proteinExistence type="predicted"/>
<dbReference type="GeneID" id="28998216"/>
<evidence type="ECO:0000313" key="2">
    <source>
        <dbReference type="Proteomes" id="UP000077315"/>
    </source>
</evidence>
<accession>A0A162ZI98</accession>
<sequence length="227" mass="26272">MMIRISTIDDIVPLLKMIYHKNCDDIGSIIYIFGTFDPDEITLFFQCTLLSLIPKSIDTSPKHLGKLYQLSNIAKPRFLQTSWNQKLSDSVKIPESLSIEARILHGVMMKSLQEIIYKEDINEFHHKIVQFIEDFDNQESFLAFMKRNRNKRVDKLVFVLVHDVEYYLIQEYEHGMSNNGPMSSFRGSLQTAWRDSLKGQPESILRHLVMCLGKCHIGGTAWTAWAA</sequence>
<gene>
    <name evidence="1" type="ORF">PHYBLDRAFT_174679</name>
</gene>
<dbReference type="InParanoid" id="A0A162ZI98"/>
<dbReference type="VEuPathDB" id="FungiDB:PHYBLDRAFT_174679"/>
<dbReference type="RefSeq" id="XP_018285011.1">
    <property type="nucleotide sequence ID" value="XM_018437310.1"/>
</dbReference>
<keyword evidence="2" id="KW-1185">Reference proteome</keyword>
<dbReference type="OrthoDB" id="2596771at2759"/>
<name>A0A162ZI98_PHYB8</name>